<evidence type="ECO:0000313" key="9">
    <source>
        <dbReference type="Proteomes" id="UP001385951"/>
    </source>
</evidence>
<dbReference type="AlphaFoldDB" id="A0AAW0FQS5"/>
<keyword evidence="5" id="KW-0539">Nucleus</keyword>
<dbReference type="InterPro" id="IPR027417">
    <property type="entry name" value="P-loop_NTPase"/>
</dbReference>
<dbReference type="GO" id="GO:0042393">
    <property type="term" value="F:histone binding"/>
    <property type="evidence" value="ECO:0007669"/>
    <property type="project" value="TreeGrafter"/>
</dbReference>
<evidence type="ECO:0000256" key="3">
    <source>
        <dbReference type="ARBA" id="ARBA00022801"/>
    </source>
</evidence>
<evidence type="ECO:0000256" key="2">
    <source>
        <dbReference type="ARBA" id="ARBA00022741"/>
    </source>
</evidence>
<feature type="domain" description="Helicase C-terminal" evidence="7">
    <location>
        <begin position="326"/>
        <end position="455"/>
    </location>
</feature>
<dbReference type="PANTHER" id="PTHR45623">
    <property type="entry name" value="CHROMODOMAIN-HELICASE-DNA-BINDING PROTEIN 3-RELATED-RELATED"/>
    <property type="match status" value="1"/>
</dbReference>
<dbReference type="Gene3D" id="3.40.50.300">
    <property type="entry name" value="P-loop containing nucleotide triphosphate hydrolases"/>
    <property type="match status" value="1"/>
</dbReference>
<keyword evidence="3" id="KW-0378">Hydrolase</keyword>
<feature type="domain" description="Helicase ATP-binding" evidence="6">
    <location>
        <begin position="12"/>
        <end position="188"/>
    </location>
</feature>
<dbReference type="CDD" id="cd18793">
    <property type="entry name" value="SF2_C_SNF"/>
    <property type="match status" value="1"/>
</dbReference>
<evidence type="ECO:0000256" key="4">
    <source>
        <dbReference type="ARBA" id="ARBA00022840"/>
    </source>
</evidence>
<dbReference type="GO" id="GO:0003682">
    <property type="term" value="F:chromatin binding"/>
    <property type="evidence" value="ECO:0007669"/>
    <property type="project" value="TreeGrafter"/>
</dbReference>
<dbReference type="GO" id="GO:0000785">
    <property type="term" value="C:chromatin"/>
    <property type="evidence" value="ECO:0007669"/>
    <property type="project" value="TreeGrafter"/>
</dbReference>
<dbReference type="EMBL" id="JASBNA010000048">
    <property type="protein sequence ID" value="KAK7680574.1"/>
    <property type="molecule type" value="Genomic_DNA"/>
</dbReference>
<dbReference type="InterPro" id="IPR038718">
    <property type="entry name" value="SNF2-like_sf"/>
</dbReference>
<dbReference type="SMART" id="SM00490">
    <property type="entry name" value="HELICc"/>
    <property type="match status" value="1"/>
</dbReference>
<dbReference type="InterPro" id="IPR001650">
    <property type="entry name" value="Helicase_C-like"/>
</dbReference>
<dbReference type="SUPFAM" id="SSF52540">
    <property type="entry name" value="P-loop containing nucleoside triphosphate hydrolases"/>
    <property type="match status" value="2"/>
</dbReference>
<reference evidence="8 9" key="1">
    <citation type="submission" date="2022-09" db="EMBL/GenBank/DDBJ databases">
        <authorList>
            <person name="Palmer J.M."/>
        </authorList>
    </citation>
    <scope>NUCLEOTIDE SEQUENCE [LARGE SCALE GENOMIC DNA]</scope>
    <source>
        <strain evidence="8 9">DSM 7382</strain>
    </source>
</reference>
<proteinExistence type="predicted"/>
<comment type="caution">
    <text evidence="8">The sequence shown here is derived from an EMBL/GenBank/DDBJ whole genome shotgun (WGS) entry which is preliminary data.</text>
</comment>
<evidence type="ECO:0000259" key="6">
    <source>
        <dbReference type="PROSITE" id="PS51192"/>
    </source>
</evidence>
<dbReference type="PROSITE" id="PS51192">
    <property type="entry name" value="HELICASE_ATP_BIND_1"/>
    <property type="match status" value="1"/>
</dbReference>
<dbReference type="InterPro" id="IPR014001">
    <property type="entry name" value="Helicase_ATP-bd"/>
</dbReference>
<evidence type="ECO:0000256" key="5">
    <source>
        <dbReference type="ARBA" id="ARBA00023242"/>
    </source>
</evidence>
<gene>
    <name evidence="8" type="ORF">QCA50_016356</name>
</gene>
<dbReference type="InterPro" id="IPR049730">
    <property type="entry name" value="SNF2/RAD54-like_C"/>
</dbReference>
<dbReference type="GO" id="GO:0140658">
    <property type="term" value="F:ATP-dependent chromatin remodeler activity"/>
    <property type="evidence" value="ECO:0007669"/>
    <property type="project" value="TreeGrafter"/>
</dbReference>
<name>A0AAW0FQS5_9APHY</name>
<dbReference type="PANTHER" id="PTHR45623:SF17">
    <property type="entry name" value="CHROMODOMAIN-HELICASE-DNA-BINDING PROTEIN 3-RELATED"/>
    <property type="match status" value="1"/>
</dbReference>
<dbReference type="GO" id="GO:0016887">
    <property type="term" value="F:ATP hydrolysis activity"/>
    <property type="evidence" value="ECO:0007669"/>
    <property type="project" value="TreeGrafter"/>
</dbReference>
<dbReference type="GO" id="GO:0005634">
    <property type="term" value="C:nucleus"/>
    <property type="evidence" value="ECO:0007669"/>
    <property type="project" value="UniProtKB-SubCell"/>
</dbReference>
<accession>A0AAW0FQS5</accession>
<dbReference type="InterPro" id="IPR000330">
    <property type="entry name" value="SNF2_N"/>
</dbReference>
<dbReference type="Gene3D" id="3.40.50.10810">
    <property type="entry name" value="Tandem AAA-ATPase domain"/>
    <property type="match status" value="1"/>
</dbReference>
<keyword evidence="9" id="KW-1185">Reference proteome</keyword>
<dbReference type="Pfam" id="PF00176">
    <property type="entry name" value="SNF2-rel_dom"/>
    <property type="match status" value="1"/>
</dbReference>
<dbReference type="GO" id="GO:0005524">
    <property type="term" value="F:ATP binding"/>
    <property type="evidence" value="ECO:0007669"/>
    <property type="project" value="InterPro"/>
</dbReference>
<dbReference type="GO" id="GO:0003677">
    <property type="term" value="F:DNA binding"/>
    <property type="evidence" value="ECO:0007669"/>
    <property type="project" value="TreeGrafter"/>
</dbReference>
<evidence type="ECO:0000259" key="7">
    <source>
        <dbReference type="PROSITE" id="PS51194"/>
    </source>
</evidence>
<dbReference type="PROSITE" id="PS51194">
    <property type="entry name" value="HELICASE_CTER"/>
    <property type="match status" value="1"/>
</dbReference>
<comment type="subcellular location">
    <subcellularLocation>
        <location evidence="1">Nucleus</location>
    </subcellularLocation>
</comment>
<dbReference type="Proteomes" id="UP001385951">
    <property type="component" value="Unassembled WGS sequence"/>
</dbReference>
<dbReference type="Pfam" id="PF00271">
    <property type="entry name" value="Helicase_C"/>
    <property type="match status" value="1"/>
</dbReference>
<protein>
    <submittedName>
        <fullName evidence="8">Uncharacterized protein</fullName>
    </submittedName>
</protein>
<organism evidence="8 9">
    <name type="scientific">Cerrena zonata</name>
    <dbReference type="NCBI Taxonomy" id="2478898"/>
    <lineage>
        <taxon>Eukaryota</taxon>
        <taxon>Fungi</taxon>
        <taxon>Dikarya</taxon>
        <taxon>Basidiomycota</taxon>
        <taxon>Agaricomycotina</taxon>
        <taxon>Agaricomycetes</taxon>
        <taxon>Polyporales</taxon>
        <taxon>Cerrenaceae</taxon>
        <taxon>Cerrena</taxon>
    </lineage>
</organism>
<sequence length="455" mass="52229">MPFQVDGVNWLCNNWWNLQHCILADEMGLGKTVQVVTFIGVIMKLRKAWPALVIVPNSTITNWVREFERWAPNLRVCPFYGEARAREIIKQYELYHWDSIRGTTGAKYHVLVTTYETVTGKDFGAVFKRSPRWEMLVVDEGQRLKSDSSLIFKKLNELNTIHRVILTGTPLNNNIRELFNLMNFLDPNEWNDLENLAKEHEELTEESVKELHNRLRPYFLRRVKSEVLQLPPKNEVIVPVSMAPLQREVYKSILSQNIDLLRTLSAASSGAKVNASMKKTNLNNILMQLRKCLQHPYLVSSEIEPKGLAPVQAHEKLIDASAKLRILRVLLPKLKARGHRVLLFSQFVIALDIVEDFLIGEGAKYLRLDGNTKQADRQKDMDEFNKPNSDVFIYLLTTRAGGVGINLWSADTVIIFDPDFNPHQDLQAIARAHRYGQKKTCLVFKLMVKESAEGK</sequence>
<dbReference type="SMART" id="SM00487">
    <property type="entry name" value="DEXDc"/>
    <property type="match status" value="1"/>
</dbReference>
<keyword evidence="2" id="KW-0547">Nucleotide-binding</keyword>
<evidence type="ECO:0000256" key="1">
    <source>
        <dbReference type="ARBA" id="ARBA00004123"/>
    </source>
</evidence>
<keyword evidence="4" id="KW-0067">ATP-binding</keyword>
<evidence type="ECO:0000313" key="8">
    <source>
        <dbReference type="EMBL" id="KAK7680574.1"/>
    </source>
</evidence>